<dbReference type="InterPro" id="IPR028994">
    <property type="entry name" value="Integrin_alpha_N"/>
</dbReference>
<dbReference type="InterPro" id="IPR050708">
    <property type="entry name" value="T6SS_VgrG/RHS"/>
</dbReference>
<dbReference type="NCBIfam" id="TIGR03696">
    <property type="entry name" value="Rhs_assc_core"/>
    <property type="match status" value="1"/>
</dbReference>
<feature type="signal peptide" evidence="5">
    <location>
        <begin position="1"/>
        <end position="18"/>
    </location>
</feature>
<sequence>MRRILPFLLAVFVNSAGATEVGSLPGELTVQSGTVNYDIPISLPSGRGGNTPTLSLTYNSQDSARGVIGSGFSLSGLSSISRCGSTPNIDDGNARSVQFDHRDNFCLEGERLVLFSGQNGQDGAVYRPYIDNYSKVELRGSASSESSSFKVFTKGGDILTYGQRWHNQSWLLTEVNDRTGQNPITYNYSSSGQIESIQYDIFNVIFHYSNARQALNTRSQRIHNVTRNDKLLLWRIDVHANNRLKNYYKLTRKDLSNAYDTTAKVQQITSIEYCDASNECLPKTSFEWLNEKPEKVAFKKNIPHWGKLNGNQGTDWFLDLTGNKKLDYCRLTSTQVIQCQFDVAKSNSKTVNFSLPAPIRSDLWWSWIDMDGDGRTDLCQQAMQNYFYCTEFYDDGHKSDTDFWTAHATKGHQWIWSTDFNGDARPDICYRTTGDRLACQTSYDGNTFQGKHHISGIQWGPDTHTWWTDIDGNGYDDLCTSTNQNTNGTLSCTRFNDAEIIVKNQKITIDEWGKNGERWWIDVNADGADDFCRVFSDRKMKCSFGSIGNIQTLNVDVVLDPDPLIQMPMIYPPPVIPDPSYFWLDNDRDGLLEFCRTIGRNRTTLRCTNIGNKNYDFSLGEVGKHAGRRWFLDINEDGITEYCRHTGTDSGTGSFFSCNDMTLAKHSPSLLSSVTNGLGYTSRVEYAPHKEVGHTNWPTPTSYPYVKQDPNNLVVSKSFNDDGVGGENITEFYYGPSRYHLLGFGSSGYSWIKQREYNQASDIVRGREVTYLTDGLLSGYIAGAKEFYIDGTQSGSQKWNFSDAVLLNRSDKEYGMRDIGRYKTITQVDIEGTSSILNGQEGYLDTFTFEDETYYKVNNVTLYIPLANGQMTPLIIPSSQYFRLAETEHTKTSSASLYTEFHFTAKLVPLSQEEVERVVPNLEPTNQRVSIEEINGGNSFVLSSDAKYGHSRNVLFAIKETEKSYNLSGQLLTTVETLQDESKIDEFGNVGEIEVRTTGVNPVTRLTETFSEKTASIYQNDAARWILGRLTESSVTHTNPNGQSETRSSRFEYNEDTGFLAKQISEPQHALSTTQTYVRNNEGQVTKSTLSAWSGTGVSNRASTTFRRHTLSWLTVATTNAKDQRTSKSVDRYYSNKTIVKDVNGLDSKTLVDSFNRVVETLIKSEDGYNSVLTAFHPISSSQCPHSVEFAIYCHVTDTEGSGKKIVYFDTLEREVASATLSLNNRWVMSNTRYNTSGQVAKVSRPYFSGDAVLYAHTQYDALGRIKTVSEPGPAGKPPTWRSFEYGSYAYTEIDALNRKTTTYSNAKGQEIRVVQPTGSIISKSYSPTGKLILAVGADGKTIRNQYDVMGNKTHMNDPDLGQWHYSYNGFGELVSQTDAKGQKTRFSYDVLGRMLTRTEETISGSGAEKSSSAETTKWFYDSYGDRSWKGAVLRVEKPNLIKNLYYTSLGQLAKEEAITEQHTFSRSLTYNQYGMVVTDKRPNDFSLNYEYDSATGVNTGVWGDKAQFQLQFSESEYQAVIKPLIDEALAKARDYVDKATALTQETALLKARADEYYALKDQIEHVSGDTPEIESAVSGKPLSVFIGPNGEKYLKVPHTFVLTANNMATPLMLPPPFHLKLTGNELSKVSIDEWASVESQLTASEATVFYGDFDESGLAGITEITVGRDHPFYDKVITDSFERLSNLAAEIQRLEYLQDHLHQEANSYLQAAKQLISLTEQTQFVAARYKELGDDSVNELENLANLDASTSEEGKVYYWKLNSLDASGRIRSELYGNGLVNLYDYNAGTGQLQNISTQNGQESLRILHYVYDRMDNVLQRTDYINSIEDIYGYDALDRVTSNILLGLGGKHVANPLFNQRNTISYNKAGNITNKSDVGDYHYADTRHAHAVTQAGNRSYTYDANGNMLTGDNRIFTWNGVNKPIKVSKGSEWVSFLYDENNQRHYKANSKGDQTWYVGKMYERTQKANGDTVHKQFIKAGGKLVAVNIDLKKTNADGTSASVDRQIRYTHSDALGSNDLVTDMWGNIVARYSYDTWGKKRSFVWETSPTHIAQNPLLNRGYTGHEEIDEVGLIHMNGRLYDATLARFVSADVYIQASSNSQSFNRYSYVLNNPLKYTDPSGHFFKAIKKAFKKVVNSVKRVIKGIGKAIKKIGKAYVKLVKKVAKFVKENAFEIVVMAISVVQPWVGLAIRAARAAATGGIRGLVTTLATSALFFGVGEAFQVGGFGTARWAMKTVAHGVAGGMSSVMRGGKFGDGFMSAAVTQAFSPYIDGIDRGTQFSGARITIAAVIGGTTAELTGGKFSDGAAMGALARMFNDEQKHAINEEKYSNNSQMTKYKGTWQHRDNAALVAAGLNPNTATGCSALQVVSCALIGTIGGAGGTEVTEALDTFYEAGGKLAELKDINVPKQLDWGAKFLTFGPRFDVNQRYCRATCNQQSFQRQMD</sequence>
<evidence type="ECO:0000256" key="4">
    <source>
        <dbReference type="ARBA" id="ARBA00023026"/>
    </source>
</evidence>
<evidence type="ECO:0000256" key="5">
    <source>
        <dbReference type="SAM" id="SignalP"/>
    </source>
</evidence>
<dbReference type="NCBIfam" id="TIGR01643">
    <property type="entry name" value="YD_repeat_2x"/>
    <property type="match status" value="1"/>
</dbReference>
<feature type="domain" description="Teneurin-like YD-shell" evidence="6">
    <location>
        <begin position="1790"/>
        <end position="2114"/>
    </location>
</feature>
<comment type="subcellular location">
    <subcellularLocation>
        <location evidence="1">Secreted</location>
    </subcellularLocation>
</comment>
<dbReference type="Pfam" id="PF05593">
    <property type="entry name" value="RHS_repeat"/>
    <property type="match status" value="1"/>
</dbReference>
<evidence type="ECO:0000256" key="3">
    <source>
        <dbReference type="ARBA" id="ARBA00022737"/>
    </source>
</evidence>
<dbReference type="InterPro" id="IPR022385">
    <property type="entry name" value="Rhs_assc_core"/>
</dbReference>
<evidence type="ECO:0000313" key="8">
    <source>
        <dbReference type="Proteomes" id="UP001149821"/>
    </source>
</evidence>
<keyword evidence="4" id="KW-0843">Virulence</keyword>
<dbReference type="SUPFAM" id="SSF69318">
    <property type="entry name" value="Integrin alpha N-terminal domain"/>
    <property type="match status" value="1"/>
</dbReference>
<evidence type="ECO:0000256" key="2">
    <source>
        <dbReference type="ARBA" id="ARBA00022525"/>
    </source>
</evidence>
<dbReference type="InterPro" id="IPR056823">
    <property type="entry name" value="TEN-like_YD-shell"/>
</dbReference>
<evidence type="ECO:0000256" key="1">
    <source>
        <dbReference type="ARBA" id="ARBA00004613"/>
    </source>
</evidence>
<dbReference type="InterPro" id="IPR006530">
    <property type="entry name" value="YD"/>
</dbReference>
<dbReference type="PANTHER" id="PTHR32305:SF15">
    <property type="entry name" value="PROTEIN RHSA-RELATED"/>
    <property type="match status" value="1"/>
</dbReference>
<proteinExistence type="predicted"/>
<gene>
    <name evidence="7" type="ORF">LRP49_02285</name>
</gene>
<dbReference type="InterPro" id="IPR031325">
    <property type="entry name" value="RHS_repeat"/>
</dbReference>
<dbReference type="Gene3D" id="2.180.10.10">
    <property type="entry name" value="RHS repeat-associated core"/>
    <property type="match status" value="2"/>
</dbReference>
<protein>
    <recommendedName>
        <fullName evidence="6">Teneurin-like YD-shell domain-containing protein</fullName>
    </recommendedName>
</protein>
<dbReference type="InterPro" id="IPR003284">
    <property type="entry name" value="Sal_SpvB"/>
</dbReference>
<keyword evidence="2" id="KW-0964">Secreted</keyword>
<keyword evidence="3" id="KW-0677">Repeat</keyword>
<organism evidence="7 8">
    <name type="scientific">Enterovibrio qingdaonensis</name>
    <dbReference type="NCBI Taxonomy" id="2899818"/>
    <lineage>
        <taxon>Bacteria</taxon>
        <taxon>Pseudomonadati</taxon>
        <taxon>Pseudomonadota</taxon>
        <taxon>Gammaproteobacteria</taxon>
        <taxon>Vibrionales</taxon>
        <taxon>Vibrionaceae</taxon>
        <taxon>Enterovibrio</taxon>
    </lineage>
</organism>
<feature type="chain" id="PRO_5046980602" description="Teneurin-like YD-shell domain-containing protein" evidence="5">
    <location>
        <begin position="19"/>
        <end position="2445"/>
    </location>
</feature>
<reference evidence="7" key="1">
    <citation type="submission" date="2021-12" db="EMBL/GenBank/DDBJ databases">
        <title>Enterovibrio ZSDZ35 sp. nov. and Enterovibrio ZSDZ42 sp. nov., isolated from coastal seawater in Qingdao.</title>
        <authorList>
            <person name="Zhang P."/>
        </authorList>
    </citation>
    <scope>NUCLEOTIDE SEQUENCE</scope>
    <source>
        <strain evidence="7">ZSDZ35</strain>
    </source>
</reference>
<keyword evidence="8" id="KW-1185">Reference proteome</keyword>
<dbReference type="Pfam" id="PF03534">
    <property type="entry name" value="SpvB"/>
    <property type="match status" value="1"/>
</dbReference>
<evidence type="ECO:0000313" key="7">
    <source>
        <dbReference type="EMBL" id="MDD1780016.1"/>
    </source>
</evidence>
<accession>A0ABT5QI63</accession>
<dbReference type="Proteomes" id="UP001149821">
    <property type="component" value="Unassembled WGS sequence"/>
</dbReference>
<name>A0ABT5QI63_9GAMM</name>
<comment type="caution">
    <text evidence="7">The sequence shown here is derived from an EMBL/GenBank/DDBJ whole genome shotgun (WGS) entry which is preliminary data.</text>
</comment>
<dbReference type="PANTHER" id="PTHR32305">
    <property type="match status" value="1"/>
</dbReference>
<evidence type="ECO:0000259" key="6">
    <source>
        <dbReference type="Pfam" id="PF25023"/>
    </source>
</evidence>
<dbReference type="EMBL" id="JAJUBB010000001">
    <property type="protein sequence ID" value="MDD1780016.1"/>
    <property type="molecule type" value="Genomic_DNA"/>
</dbReference>
<dbReference type="Pfam" id="PF25023">
    <property type="entry name" value="TEN_YD-shell"/>
    <property type="match status" value="1"/>
</dbReference>
<keyword evidence="5" id="KW-0732">Signal</keyword>
<dbReference type="RefSeq" id="WP_274139896.1">
    <property type="nucleotide sequence ID" value="NZ_JAJUBB010000001.1"/>
</dbReference>